<protein>
    <recommendedName>
        <fullName evidence="5">DNA/RNA-binding protein Alba</fullName>
    </recommendedName>
</protein>
<dbReference type="NCBIfam" id="NF003088">
    <property type="entry name" value="PRK04015.1"/>
    <property type="match status" value="1"/>
</dbReference>
<sequence>MSVENVVYIGSKPIMNYCLAVLTSLKGEGSRVALKARGRAISTAVDVAEVTRRRFMENLVVENVEIGTEELESLEGRPRNVSTITIVLKKQ</sequence>
<evidence type="ECO:0000256" key="1">
    <source>
        <dbReference type="ARBA" id="ARBA00008018"/>
    </source>
</evidence>
<evidence type="ECO:0000259" key="6">
    <source>
        <dbReference type="Pfam" id="PF01918"/>
    </source>
</evidence>
<dbReference type="AlphaFoldDB" id="G9BAM8"/>
<dbReference type="Gene3D" id="3.30.110.20">
    <property type="entry name" value="Alba-like domain"/>
    <property type="match status" value="1"/>
</dbReference>
<comment type="function">
    <text evidence="5">Binds double-stranded DNA tightly but without sequence specificity. Involved in DNA compaction.</text>
</comment>
<proteinExistence type="inferred from homology"/>
<accession>G9BAM8</accession>
<dbReference type="InterPro" id="IPR036882">
    <property type="entry name" value="Alba-like_dom_sf"/>
</dbReference>
<dbReference type="GO" id="GO:0003723">
    <property type="term" value="F:RNA binding"/>
    <property type="evidence" value="ECO:0007669"/>
    <property type="project" value="InterPro"/>
</dbReference>
<dbReference type="NCBIfam" id="TIGR00285">
    <property type="entry name" value="DNA-binding protein Alba"/>
    <property type="match status" value="1"/>
</dbReference>
<dbReference type="PIRSF" id="PIRSF028732">
    <property type="entry name" value="Alba"/>
    <property type="match status" value="1"/>
</dbReference>
<keyword evidence="3 5" id="KW-0963">Cytoplasm</keyword>
<dbReference type="InterPro" id="IPR013795">
    <property type="entry name" value="DNA/RNA-bd_Alba"/>
</dbReference>
<comment type="caution">
    <text evidence="5">Lacks conserved residue(s) required for the propagation of feature annotation.</text>
</comment>
<evidence type="ECO:0000256" key="5">
    <source>
        <dbReference type="HAMAP-Rule" id="MF_01122"/>
    </source>
</evidence>
<keyword evidence="4 5" id="KW-0238">DNA-binding</keyword>
<dbReference type="InterPro" id="IPR002775">
    <property type="entry name" value="DNA/RNA-bd_Alba-like"/>
</dbReference>
<comment type="subcellular location">
    <subcellularLocation>
        <location evidence="5">Cytoplasm</location>
    </subcellularLocation>
    <subcellularLocation>
        <location evidence="5">Chromosome</location>
    </subcellularLocation>
</comment>
<dbReference type="Pfam" id="PF01918">
    <property type="entry name" value="Alba"/>
    <property type="match status" value="1"/>
</dbReference>
<dbReference type="GO" id="GO:0005694">
    <property type="term" value="C:chromosome"/>
    <property type="evidence" value="ECO:0007669"/>
    <property type="project" value="UniProtKB-SubCell"/>
</dbReference>
<evidence type="ECO:0000313" key="7">
    <source>
        <dbReference type="EMBL" id="ADP09444.1"/>
    </source>
</evidence>
<evidence type="ECO:0000256" key="2">
    <source>
        <dbReference type="ARBA" id="ARBA00022454"/>
    </source>
</evidence>
<dbReference type="SUPFAM" id="SSF82704">
    <property type="entry name" value="AlbA-like"/>
    <property type="match status" value="1"/>
</dbReference>
<dbReference type="HAMAP" id="MF_01122">
    <property type="entry name" value="AlbA"/>
    <property type="match status" value="1"/>
</dbReference>
<dbReference type="EMBL" id="HQ214610">
    <property type="protein sequence ID" value="ADP09444.1"/>
    <property type="molecule type" value="Genomic_DNA"/>
</dbReference>
<feature type="domain" description="DNA/RNA-binding protein Alba-like" evidence="6">
    <location>
        <begin position="5"/>
        <end position="66"/>
    </location>
</feature>
<name>G9BAM8_9ARCH</name>
<dbReference type="GO" id="GO:0030261">
    <property type="term" value="P:chromosome condensation"/>
    <property type="evidence" value="ECO:0007669"/>
    <property type="project" value="UniProtKB-KW"/>
</dbReference>
<evidence type="ECO:0000256" key="3">
    <source>
        <dbReference type="ARBA" id="ARBA00022490"/>
    </source>
</evidence>
<reference evidence="7" key="1">
    <citation type="journal article" date="2012" name="Environ. Microbiol.">
        <title>Genetic structure of three fosmid-fragments encoding 16S rRNA genes of the Miscellaneous Crenarchaeotic Group (MCG): implications for physiology and evolution of marine sedimentary archaea.</title>
        <authorList>
            <person name="Li P.Y."/>
            <person name="Xie B.B."/>
            <person name="Zhang X.Y."/>
            <person name="Qin Q.L."/>
            <person name="Dang H.Y."/>
            <person name="Wang X.M."/>
            <person name="Chen X.L."/>
            <person name="Yu J."/>
            <person name="Zhang Y.Z."/>
        </authorList>
    </citation>
    <scope>NUCLEOTIDE SEQUENCE</scope>
</reference>
<dbReference type="GO" id="GO:0003690">
    <property type="term" value="F:double-stranded DNA binding"/>
    <property type="evidence" value="ECO:0007669"/>
    <property type="project" value="UniProtKB-UniRule"/>
</dbReference>
<organism evidence="7">
    <name type="scientific">uncultured marine crenarchaeote E6-3G</name>
    <dbReference type="NCBI Taxonomy" id="907719"/>
    <lineage>
        <taxon>Archaea</taxon>
        <taxon>Candidatus Bathyarchaeota</taxon>
        <taxon>environmental samples</taxon>
    </lineage>
</organism>
<evidence type="ECO:0000256" key="4">
    <source>
        <dbReference type="ARBA" id="ARBA00023125"/>
    </source>
</evidence>
<gene>
    <name evidence="5" type="primary">albA</name>
    <name evidence="7" type="ORF">E6-3G_29</name>
</gene>
<keyword evidence="2 5" id="KW-0158">Chromosome</keyword>
<keyword evidence="5" id="KW-0226">DNA condensation</keyword>
<dbReference type="GO" id="GO:0005737">
    <property type="term" value="C:cytoplasm"/>
    <property type="evidence" value="ECO:0007669"/>
    <property type="project" value="UniProtKB-SubCell"/>
</dbReference>
<comment type="similarity">
    <text evidence="1 5">Belongs to the histone-like Alba family.</text>
</comment>